<protein>
    <submittedName>
        <fullName evidence="2">Uncharacterized protein</fullName>
    </submittedName>
</protein>
<evidence type="ECO:0000313" key="3">
    <source>
        <dbReference type="Proteomes" id="UP001358417"/>
    </source>
</evidence>
<reference evidence="2 3" key="1">
    <citation type="submission" date="2023-08" db="EMBL/GenBank/DDBJ databases">
        <title>Black Yeasts Isolated from many extreme environments.</title>
        <authorList>
            <person name="Coleine C."/>
            <person name="Stajich J.E."/>
            <person name="Selbmann L."/>
        </authorList>
    </citation>
    <scope>NUCLEOTIDE SEQUENCE [LARGE SCALE GENOMIC DNA]</scope>
    <source>
        <strain evidence="2 3">CCFEE 5792</strain>
    </source>
</reference>
<dbReference type="Proteomes" id="UP001358417">
    <property type="component" value="Unassembled WGS sequence"/>
</dbReference>
<feature type="region of interest" description="Disordered" evidence="1">
    <location>
        <begin position="961"/>
        <end position="1018"/>
    </location>
</feature>
<feature type="compositionally biased region" description="Polar residues" evidence="1">
    <location>
        <begin position="1096"/>
        <end position="1113"/>
    </location>
</feature>
<keyword evidence="3" id="KW-1185">Reference proteome</keyword>
<evidence type="ECO:0000256" key="1">
    <source>
        <dbReference type="SAM" id="MobiDB-lite"/>
    </source>
</evidence>
<accession>A0AAV9MZ76</accession>
<organism evidence="2 3">
    <name type="scientific">Exophiala bonariae</name>
    <dbReference type="NCBI Taxonomy" id="1690606"/>
    <lineage>
        <taxon>Eukaryota</taxon>
        <taxon>Fungi</taxon>
        <taxon>Dikarya</taxon>
        <taxon>Ascomycota</taxon>
        <taxon>Pezizomycotina</taxon>
        <taxon>Eurotiomycetes</taxon>
        <taxon>Chaetothyriomycetidae</taxon>
        <taxon>Chaetothyriales</taxon>
        <taxon>Herpotrichiellaceae</taxon>
        <taxon>Exophiala</taxon>
    </lineage>
</organism>
<feature type="compositionally biased region" description="Pro residues" evidence="1">
    <location>
        <begin position="978"/>
        <end position="990"/>
    </location>
</feature>
<evidence type="ECO:0000313" key="2">
    <source>
        <dbReference type="EMBL" id="KAK5046260.1"/>
    </source>
</evidence>
<comment type="caution">
    <text evidence="2">The sequence shown here is derived from an EMBL/GenBank/DDBJ whole genome shotgun (WGS) entry which is preliminary data.</text>
</comment>
<feature type="region of interest" description="Disordered" evidence="1">
    <location>
        <begin position="1096"/>
        <end position="1119"/>
    </location>
</feature>
<gene>
    <name evidence="2" type="ORF">LTR84_008403</name>
</gene>
<sequence length="1253" mass="139570">MSARALSVRNMQKVIQKREKEVTDPPDLGPDEMRLYSYYKPSLVAGNYQITAEQKITSATAASQGWGQQTLTIKNTKVRDIKGTHAPQEFEVVVPRFTLDPGLINSYYPPDGHQDEGRVLPHIVLNDPHYPWEIAAGVTERMSDPIDGPHEVLDKDNKPLKDQNQVPIQVFRSIVPWIALVVFDAEDLHLNKVDDLSSTGLFKNPQPEDLLKQNPKGTFSMTVQQYLNLPSSSRVKYEADSSLFGELQSMTSSVDIIFPTKHKFKEIFAYAEATKTDSQTTESDSTMANGAKGNSTKVDLTALEAHKYLAHVRHINTVGFPDAGVEEEGLYSIVVSSRLGAFDIDKPQTQICHLVSVEHVDSTLQDMGMDDSGRIGMVSLFSWIYTALPPNPVNFVDTVRNLVNNQQMLCVDQNLKVDVNIQTSRIMSDRLNQGYTLSRWRTQSGEQTAAFSRGPLVPGPVPHPIVNGLPDCSNTSQGYQILDPETGLMDLSYSSAWQLGKILAISDTTFSSALMRFRSVVHNASVGQTQMTANNLPSSGTALDAILSTVSTLKTMSQGSTGSPNRIITGSDKPPVPILQDPALKPLLLANMRENAVANASAGSGPFAEVYNEFNKQKGNNTDWAVILSWICEKLNLGGIPPQYLLPEPVFLPPESLRFFHIDDFWLDCLIDGALSVANHLESDDDTTRREIKNILNKYLSDDVKRAGYPPQVPCYGFVIRSQLIKAMPDLRITVTWQAIKDDKGAKLADNRAPVCRWTKWDNETLLCLLDRDPQDLESIVLAQPPHQQRFSLGSYVRKGSRDKGIKDLVEFDLRTLYTTDKPLWGTTDPKKDPSMATPDYPFGNTHDDEWPEKLLNPKYSPATWLNFETRVLRVNTLATDINAALAFGPDSKGFQYRDKIANSCELGLELNDPSYYFWIEPTGKVQPTVHNRRPPRQLYVFDSGITSLDAAEKAFSDSIKDRALPVSQDQKSTPTTIPMPIPAPRPAPTQNPDAAKSLKPPDQQTRLEPVPTSRTFDGFMKIPGSPLTSSALFTSIAIYADYKKPPQLPRNTTRFSRDDYIPDRNVYFFDLIFSIRKTAPMAQNLLRIDVDIPTAPNSSSKPGGPALSNTTPGKEPLLEGDYYGPGVRMLSNQRFIPFLFFNGPRREGGNGLMHIELRPRSADDNYAITTNDARTNDVGFRLAEAPISRVSIPSNVNIDGKNDDSMGRVEIQITEWYKTTAYPDGEPIRHPMPYVLLKRQIPDDKSWSEFGS</sequence>
<dbReference type="AlphaFoldDB" id="A0AAV9MZ76"/>
<proteinExistence type="predicted"/>
<name>A0AAV9MZ76_9EURO</name>
<dbReference type="EMBL" id="JAVRRD010000031">
    <property type="protein sequence ID" value="KAK5046260.1"/>
    <property type="molecule type" value="Genomic_DNA"/>
</dbReference>
<dbReference type="GeneID" id="89976566"/>
<dbReference type="RefSeq" id="XP_064701854.1">
    <property type="nucleotide sequence ID" value="XM_064851949.1"/>
</dbReference>